<evidence type="ECO:0000313" key="2">
    <source>
        <dbReference type="Proteomes" id="UP000253729"/>
    </source>
</evidence>
<keyword evidence="2" id="KW-1185">Reference proteome</keyword>
<proteinExistence type="predicted"/>
<organism evidence="1 2">
    <name type="scientific">Aspergillus welwitschiae</name>
    <dbReference type="NCBI Taxonomy" id="1341132"/>
    <lineage>
        <taxon>Eukaryota</taxon>
        <taxon>Fungi</taxon>
        <taxon>Dikarya</taxon>
        <taxon>Ascomycota</taxon>
        <taxon>Pezizomycotina</taxon>
        <taxon>Eurotiomycetes</taxon>
        <taxon>Eurotiomycetidae</taxon>
        <taxon>Eurotiales</taxon>
        <taxon>Aspergillaceae</taxon>
        <taxon>Aspergillus</taxon>
        <taxon>Aspergillus subgen. Circumdati</taxon>
    </lineage>
</organism>
<dbReference type="AlphaFoldDB" id="A0A3F3QB12"/>
<dbReference type="EMBL" id="KZ852038">
    <property type="protein sequence ID" value="RDH36350.1"/>
    <property type="molecule type" value="Genomic_DNA"/>
</dbReference>
<dbReference type="Proteomes" id="UP000253729">
    <property type="component" value="Unassembled WGS sequence"/>
</dbReference>
<evidence type="ECO:0000313" key="1">
    <source>
        <dbReference type="EMBL" id="RDH36350.1"/>
    </source>
</evidence>
<protein>
    <submittedName>
        <fullName evidence="1">Uncharacterized protein</fullName>
    </submittedName>
</protein>
<accession>A0A3F3QB12</accession>
<name>A0A3F3QB12_9EURO</name>
<gene>
    <name evidence="1" type="ORF">BDQ94DRAFT_138941</name>
</gene>
<dbReference type="RefSeq" id="XP_026629372.1">
    <property type="nucleotide sequence ID" value="XM_026765331.1"/>
</dbReference>
<reference evidence="1 2" key="1">
    <citation type="submission" date="2018-07" db="EMBL/GenBank/DDBJ databases">
        <title>The genomes of Aspergillus section Nigri reveals drivers in fungal speciation.</title>
        <authorList>
            <consortium name="DOE Joint Genome Institute"/>
            <person name="Vesth T.C."/>
            <person name="Nybo J."/>
            <person name="Theobald S."/>
            <person name="Brandl J."/>
            <person name="Frisvad J.C."/>
            <person name="Nielsen K.F."/>
            <person name="Lyhne E.K."/>
            <person name="Kogle M.E."/>
            <person name="Kuo A."/>
            <person name="Riley R."/>
            <person name="Clum A."/>
            <person name="Nolan M."/>
            <person name="Lipzen A."/>
            <person name="Salamov A."/>
            <person name="Henrissat B."/>
            <person name="Wiebenga A."/>
            <person name="De vries R.P."/>
            <person name="Grigoriev I.V."/>
            <person name="Mortensen U.H."/>
            <person name="Andersen M.R."/>
            <person name="Baker S.E."/>
        </authorList>
    </citation>
    <scope>NUCLEOTIDE SEQUENCE [LARGE SCALE GENOMIC DNA]</scope>
    <source>
        <strain evidence="1 2">CBS 139.54b</strain>
    </source>
</reference>
<dbReference type="GeneID" id="38133687"/>
<sequence>MHSTESSRGELWPNNLGYPRLTMCTGDELLVATAYSTHMGGTMRLTGNYPDYSNPSETPEIAKG</sequence>